<dbReference type="Gene3D" id="3.40.640.10">
    <property type="entry name" value="Type I PLP-dependent aspartate aminotransferase-like (Major domain)"/>
    <property type="match status" value="1"/>
</dbReference>
<protein>
    <recommendedName>
        <fullName evidence="4">Aminotransferase</fullName>
        <ecNumber evidence="4">2.6.1.-</ecNumber>
    </recommendedName>
</protein>
<organism evidence="6 7">
    <name type="scientific">Thalassobacillus devorans</name>
    <dbReference type="NCBI Taxonomy" id="279813"/>
    <lineage>
        <taxon>Bacteria</taxon>
        <taxon>Bacillati</taxon>
        <taxon>Bacillota</taxon>
        <taxon>Bacilli</taxon>
        <taxon>Bacillales</taxon>
        <taxon>Bacillaceae</taxon>
        <taxon>Thalassobacillus</taxon>
    </lineage>
</organism>
<comment type="cofactor">
    <cofactor evidence="1 4">
        <name>pyridoxal 5'-phosphate</name>
        <dbReference type="ChEBI" id="CHEBI:597326"/>
    </cofactor>
</comment>
<keyword evidence="3 4" id="KW-0808">Transferase</keyword>
<evidence type="ECO:0000313" key="7">
    <source>
        <dbReference type="Proteomes" id="UP000619534"/>
    </source>
</evidence>
<evidence type="ECO:0000256" key="2">
    <source>
        <dbReference type="ARBA" id="ARBA00022576"/>
    </source>
</evidence>
<dbReference type="GO" id="GO:0008483">
    <property type="term" value="F:transaminase activity"/>
    <property type="evidence" value="ECO:0007669"/>
    <property type="project" value="UniProtKB-KW"/>
</dbReference>
<dbReference type="Pfam" id="PF00155">
    <property type="entry name" value="Aminotran_1_2"/>
    <property type="match status" value="1"/>
</dbReference>
<gene>
    <name evidence="6" type="primary">dapL</name>
    <name evidence="6" type="ORF">GCM10007216_26690</name>
</gene>
<dbReference type="InterPro" id="IPR050881">
    <property type="entry name" value="LL-DAP_aminotransferase"/>
</dbReference>
<dbReference type="PANTHER" id="PTHR42832">
    <property type="entry name" value="AMINO ACID AMINOTRANSFERASE"/>
    <property type="match status" value="1"/>
</dbReference>
<evidence type="ECO:0000313" key="6">
    <source>
        <dbReference type="EMBL" id="GGC94654.1"/>
    </source>
</evidence>
<dbReference type="CDD" id="cd00609">
    <property type="entry name" value="AAT_like"/>
    <property type="match status" value="1"/>
</dbReference>
<dbReference type="EMBL" id="BMCJ01000005">
    <property type="protein sequence ID" value="GGC94654.1"/>
    <property type="molecule type" value="Genomic_DNA"/>
</dbReference>
<dbReference type="InterPro" id="IPR015422">
    <property type="entry name" value="PyrdxlP-dep_Trfase_small"/>
</dbReference>
<evidence type="ECO:0000259" key="5">
    <source>
        <dbReference type="Pfam" id="PF00155"/>
    </source>
</evidence>
<dbReference type="InterPro" id="IPR015424">
    <property type="entry name" value="PyrdxlP-dep_Trfase"/>
</dbReference>
<dbReference type="PANTHER" id="PTHR42832:SF3">
    <property type="entry name" value="L-GLUTAMINE--4-(METHYLSULFANYL)-2-OXOBUTANOATE AMINOTRANSFERASE"/>
    <property type="match status" value="1"/>
</dbReference>
<dbReference type="SUPFAM" id="SSF53383">
    <property type="entry name" value="PLP-dependent transferases"/>
    <property type="match status" value="1"/>
</dbReference>
<accession>A0ABQ1PCP5</accession>
<dbReference type="InterPro" id="IPR015421">
    <property type="entry name" value="PyrdxlP-dep_Trfase_major"/>
</dbReference>
<evidence type="ECO:0000256" key="4">
    <source>
        <dbReference type="RuleBase" id="RU000481"/>
    </source>
</evidence>
<keyword evidence="2 4" id="KW-0032">Aminotransferase</keyword>
<dbReference type="InterPro" id="IPR004838">
    <property type="entry name" value="NHTrfase_class1_PyrdxlP-BS"/>
</dbReference>
<comment type="caution">
    <text evidence="6">The sequence shown here is derived from an EMBL/GenBank/DDBJ whole genome shotgun (WGS) entry which is preliminary data.</text>
</comment>
<name>A0ABQ1PCP5_9BACI</name>
<dbReference type="PROSITE" id="PS00105">
    <property type="entry name" value="AA_TRANSFER_CLASS_1"/>
    <property type="match status" value="1"/>
</dbReference>
<keyword evidence="7" id="KW-1185">Reference proteome</keyword>
<dbReference type="Proteomes" id="UP000619534">
    <property type="component" value="Unassembled WGS sequence"/>
</dbReference>
<feature type="domain" description="Aminotransferase class I/classII large" evidence="5">
    <location>
        <begin position="32"/>
        <end position="381"/>
    </location>
</feature>
<comment type="similarity">
    <text evidence="4">Belongs to the class-I pyridoxal-phosphate-dependent aminotransferase family.</text>
</comment>
<reference evidence="7" key="1">
    <citation type="journal article" date="2019" name="Int. J. Syst. Evol. Microbiol.">
        <title>The Global Catalogue of Microorganisms (GCM) 10K type strain sequencing project: providing services to taxonomists for standard genome sequencing and annotation.</title>
        <authorList>
            <consortium name="The Broad Institute Genomics Platform"/>
            <consortium name="The Broad Institute Genome Sequencing Center for Infectious Disease"/>
            <person name="Wu L."/>
            <person name="Ma J."/>
        </authorList>
    </citation>
    <scope>NUCLEOTIDE SEQUENCE [LARGE SCALE GENOMIC DNA]</scope>
    <source>
        <strain evidence="7">CCM 7282</strain>
    </source>
</reference>
<evidence type="ECO:0000256" key="3">
    <source>
        <dbReference type="ARBA" id="ARBA00022679"/>
    </source>
</evidence>
<dbReference type="EC" id="2.6.1.-" evidence="4"/>
<evidence type="ECO:0000256" key="1">
    <source>
        <dbReference type="ARBA" id="ARBA00001933"/>
    </source>
</evidence>
<proteinExistence type="inferred from homology"/>
<dbReference type="RefSeq" id="WP_062443693.1">
    <property type="nucleotide sequence ID" value="NZ_CTEA01000005.1"/>
</dbReference>
<dbReference type="Gene3D" id="3.90.1150.10">
    <property type="entry name" value="Aspartate Aminotransferase, domain 1"/>
    <property type="match status" value="1"/>
</dbReference>
<dbReference type="InterPro" id="IPR004839">
    <property type="entry name" value="Aminotransferase_I/II_large"/>
</dbReference>
<sequence length="390" mass="42511">MPPISNRVTSLPPYLFSVFQQKKKLLESQGVDVIDLGIGAPDLPTPAFIIDQLAKEAKKPANHVYSSYNGCQEFRQAVAGFYNRTYQVELDPDTEILALIGSKEGLAHMATAVLNPGETALVPDPGYPVYRSAVHLAGGTTTYLPLDAADNYRPLFDHVSKADWNNASLMFLNYPGNPTAATVDRSVFDEAVTFAKKHNVALLHDAAYSALTYDGYQAPSVLESNGAKDIAVEFGSLSKSFNMTGWRIGYVAGNRELIKALSIVKSNTDTSQFLPVQKAGAAALMSDFSAVKENIAVYEKRMSIMLEALRELGIKVAKPRGTFFIWAPVPEGITSSAFAERMLEEAGVIITPGIAFGPSGDKYFRISLSVGEERLREAAERMKVLNSKER</sequence>